<sequence>MMATLLVFSTMMAVGQGHSAEPARMCLWLLTLALGALNLTGFGGRLRPRTRRLNALLDDETTRDHRRTSLAAGFWAALLSGSVMSVVGAIFSLSCVDGVRVVITAALVAALIAFATQELRAVKCDGRA</sequence>
<accession>A0AA35Y372</accession>
<feature type="transmembrane region" description="Helical" evidence="1">
    <location>
        <begin position="29"/>
        <end position="48"/>
    </location>
</feature>
<evidence type="ECO:0000256" key="1">
    <source>
        <dbReference type="SAM" id="Phobius"/>
    </source>
</evidence>
<keyword evidence="1" id="KW-1133">Transmembrane helix</keyword>
<dbReference type="AlphaFoldDB" id="A0AA35Y372"/>
<keyword evidence="1" id="KW-0472">Membrane</keyword>
<protein>
    <submittedName>
        <fullName evidence="2">Uncharacterized protein</fullName>
    </submittedName>
</protein>
<evidence type="ECO:0000313" key="3">
    <source>
        <dbReference type="Proteomes" id="UP001176960"/>
    </source>
</evidence>
<keyword evidence="3" id="KW-1185">Reference proteome</keyword>
<evidence type="ECO:0000313" key="2">
    <source>
        <dbReference type="EMBL" id="CAI9120541.1"/>
    </source>
</evidence>
<proteinExistence type="predicted"/>
<name>A0AA35Y372_9PROT</name>
<dbReference type="RefSeq" id="WP_289840635.1">
    <property type="nucleotide sequence ID" value="NZ_CATKSH010000006.1"/>
</dbReference>
<dbReference type="EMBL" id="CATKSH010000006">
    <property type="protein sequence ID" value="CAI9120541.1"/>
    <property type="molecule type" value="Genomic_DNA"/>
</dbReference>
<feature type="transmembrane region" description="Helical" evidence="1">
    <location>
        <begin position="69"/>
        <end position="93"/>
    </location>
</feature>
<comment type="caution">
    <text evidence="2">The sequence shown here is derived from an EMBL/GenBank/DDBJ whole genome shotgun (WGS) entry which is preliminary data.</text>
</comment>
<organism evidence="2 3">
    <name type="scientific">Brytella acorum</name>
    <dbReference type="NCBI Taxonomy" id="2959299"/>
    <lineage>
        <taxon>Bacteria</taxon>
        <taxon>Pseudomonadati</taxon>
        <taxon>Pseudomonadota</taxon>
        <taxon>Alphaproteobacteria</taxon>
        <taxon>Acetobacterales</taxon>
        <taxon>Acetobacteraceae</taxon>
        <taxon>Brytella</taxon>
    </lineage>
</organism>
<gene>
    <name evidence="2" type="ORF">LMG32879_001374</name>
</gene>
<dbReference type="Proteomes" id="UP001176960">
    <property type="component" value="Unassembled WGS sequence"/>
</dbReference>
<keyword evidence="1" id="KW-0812">Transmembrane</keyword>
<reference evidence="2" key="1">
    <citation type="submission" date="2023-03" db="EMBL/GenBank/DDBJ databases">
        <authorList>
            <person name="Cleenwerck I."/>
        </authorList>
    </citation>
    <scope>NUCLEOTIDE SEQUENCE</scope>
    <source>
        <strain evidence="2">LMG 32879</strain>
    </source>
</reference>
<feature type="transmembrane region" description="Helical" evidence="1">
    <location>
        <begin position="99"/>
        <end position="116"/>
    </location>
</feature>